<evidence type="ECO:0000256" key="3">
    <source>
        <dbReference type="ARBA" id="ARBA00022500"/>
    </source>
</evidence>
<evidence type="ECO:0000256" key="10">
    <source>
        <dbReference type="ARBA" id="ARBA00022989"/>
    </source>
</evidence>
<dbReference type="PANTHER" id="PTHR32089">
    <property type="entry name" value="METHYL-ACCEPTING CHEMOTAXIS PROTEIN MCPB"/>
    <property type="match status" value="1"/>
</dbReference>
<name>A0ABS0J886_9BACT</name>
<comment type="similarity">
    <text evidence="14">Belongs to the methyl-accepting chemotaxis (MCP) protein family.</text>
</comment>
<proteinExistence type="inferred from homology"/>
<comment type="caution">
    <text evidence="20">The sequence shown here is derived from an EMBL/GenBank/DDBJ whole genome shotgun (WGS) entry which is preliminary data.</text>
</comment>
<dbReference type="InterPro" id="IPR033479">
    <property type="entry name" value="dCache_1"/>
</dbReference>
<sequence>MSIKSVAPVFIVSVMLAVIVAFATIISYVTSSSYDMALELQRHSMEQAGESSRDALSLYVQNFTGTIKALAKQRLVLEALTGDAATAQGRMADIIQTDPNIWSVLVFDDKGVVRAGINADKEDLTGGSRADRDYYKAIMAGQDLFIGKSILSAKSGNGSMFVFVAVQAIRDADGKIIGGVGVFPRWDRFTSTFINGLSFGQRGYGFMLDANGRIIAHPDKAMMLKDVTEHEFVRTALSMKNGNAFYDWKGERKYLTVTTDPTTGWLVCMSAYTDELAGTAVAQRNTLLGIGAAALLVLAGVISLLVRRLVARPVSDMEAFTRAVAGGDLKAVLHQNFKYEFRSLGDNVRTMVGELKHKLGFAQGLLDGITLPCVVAGPDQRVLFVNRATLDYMQIDGDPQAFLGVPVGRIFYGDDNHSTVIGTCLTERRAQRGVQAELTGRKGARLHASVDAAPMYDLDGTLIAGFALISDQTDIKTQHARIEQQNKRIAHAAVKADEVANMLASASEQLAAQIEQSSRGSDEQRGRTAEAAAAVEEMNAASISVARNAAETADLADSARSQAQEGARLVESVVNTINAINGQAETLKADMTELGRQADGIGQIMTVIADIADQTNLLALNAAIEAARAGDAGRGFAVVADEVRKLAEKTMTATSQVGDYIRSVQQSARANIQSTENTTAAIVDCTRTANLSGDSLRSIVGLVERTSDNVRAIAAASEQQSAASEQVGRGTEDINRIASETAEAMGQSSQAVTELARLAVELKSIIAEMRE</sequence>
<evidence type="ECO:0000259" key="17">
    <source>
        <dbReference type="PROSITE" id="PS50111"/>
    </source>
</evidence>
<dbReference type="SUPFAM" id="SSF55785">
    <property type="entry name" value="PYP-like sensor domain (PAS domain)"/>
    <property type="match status" value="1"/>
</dbReference>
<evidence type="ECO:0000259" key="18">
    <source>
        <dbReference type="PROSITE" id="PS50113"/>
    </source>
</evidence>
<feature type="domain" description="HAMP" evidence="19">
    <location>
        <begin position="308"/>
        <end position="360"/>
    </location>
</feature>
<dbReference type="Gene3D" id="1.10.287.950">
    <property type="entry name" value="Methyl-accepting chemotaxis protein"/>
    <property type="match status" value="1"/>
</dbReference>
<keyword evidence="9" id="KW-0067">ATP-binding</keyword>
<feature type="domain" description="PAC" evidence="18">
    <location>
        <begin position="432"/>
        <end position="484"/>
    </location>
</feature>
<dbReference type="Proteomes" id="UP001194469">
    <property type="component" value="Unassembled WGS sequence"/>
</dbReference>
<dbReference type="Pfam" id="PF02743">
    <property type="entry name" value="dCache_1"/>
    <property type="match status" value="1"/>
</dbReference>
<evidence type="ECO:0000256" key="2">
    <source>
        <dbReference type="ARBA" id="ARBA00022475"/>
    </source>
</evidence>
<dbReference type="CDD" id="cd11386">
    <property type="entry name" value="MCP_signal"/>
    <property type="match status" value="1"/>
</dbReference>
<dbReference type="InterPro" id="IPR035965">
    <property type="entry name" value="PAS-like_dom_sf"/>
</dbReference>
<dbReference type="InterPro" id="IPR000700">
    <property type="entry name" value="PAS-assoc_C"/>
</dbReference>
<dbReference type="Pfam" id="PF00015">
    <property type="entry name" value="MCPsignal"/>
    <property type="match status" value="1"/>
</dbReference>
<keyword evidence="10 16" id="KW-1133">Transmembrane helix</keyword>
<evidence type="ECO:0000256" key="7">
    <source>
        <dbReference type="ARBA" id="ARBA00022741"/>
    </source>
</evidence>
<feature type="transmembrane region" description="Helical" evidence="16">
    <location>
        <begin position="6"/>
        <end position="29"/>
    </location>
</feature>
<dbReference type="SUPFAM" id="SSF103190">
    <property type="entry name" value="Sensory domain-like"/>
    <property type="match status" value="1"/>
</dbReference>
<dbReference type="CDD" id="cd12912">
    <property type="entry name" value="PDC2_MCP_like"/>
    <property type="match status" value="1"/>
</dbReference>
<feature type="transmembrane region" description="Helical" evidence="16">
    <location>
        <begin position="287"/>
        <end position="306"/>
    </location>
</feature>
<evidence type="ECO:0000256" key="14">
    <source>
        <dbReference type="ARBA" id="ARBA00029447"/>
    </source>
</evidence>
<keyword evidence="13 15" id="KW-0807">Transducer</keyword>
<evidence type="ECO:0000259" key="19">
    <source>
        <dbReference type="PROSITE" id="PS50885"/>
    </source>
</evidence>
<protein>
    <submittedName>
        <fullName evidence="20">PAS domain-containing protein</fullName>
    </submittedName>
</protein>
<evidence type="ECO:0000256" key="13">
    <source>
        <dbReference type="ARBA" id="ARBA00023224"/>
    </source>
</evidence>
<gene>
    <name evidence="20" type="ORF">FVW20_16705</name>
</gene>
<reference evidence="20 21" key="1">
    <citation type="submission" date="2019-08" db="EMBL/GenBank/DDBJ databases">
        <authorList>
            <person name="Luo N."/>
        </authorList>
    </citation>
    <scope>NUCLEOTIDE SEQUENCE [LARGE SCALE GENOMIC DNA]</scope>
    <source>
        <strain evidence="20 21">NCIMB 9442</strain>
    </source>
</reference>
<evidence type="ECO:0000313" key="21">
    <source>
        <dbReference type="Proteomes" id="UP001194469"/>
    </source>
</evidence>
<evidence type="ECO:0000256" key="15">
    <source>
        <dbReference type="PROSITE-ProRule" id="PRU00284"/>
    </source>
</evidence>
<dbReference type="SMART" id="SM00283">
    <property type="entry name" value="MA"/>
    <property type="match status" value="1"/>
</dbReference>
<keyword evidence="5" id="KW-0808">Transferase</keyword>
<keyword evidence="7" id="KW-0547">Nucleotide-binding</keyword>
<evidence type="ECO:0000256" key="1">
    <source>
        <dbReference type="ARBA" id="ARBA00004651"/>
    </source>
</evidence>
<dbReference type="InterPro" id="IPR029151">
    <property type="entry name" value="Sensor-like_sf"/>
</dbReference>
<comment type="subcellular location">
    <subcellularLocation>
        <location evidence="1">Cell membrane</location>
        <topology evidence="1">Multi-pass membrane protein</topology>
    </subcellularLocation>
</comment>
<evidence type="ECO:0000256" key="16">
    <source>
        <dbReference type="SAM" id="Phobius"/>
    </source>
</evidence>
<dbReference type="EMBL" id="VRYY01000650">
    <property type="protein sequence ID" value="MBG3878601.1"/>
    <property type="molecule type" value="Genomic_DNA"/>
</dbReference>
<dbReference type="PROSITE" id="PS50111">
    <property type="entry name" value="CHEMOTAXIS_TRANSDUC_2"/>
    <property type="match status" value="1"/>
</dbReference>
<evidence type="ECO:0000256" key="9">
    <source>
        <dbReference type="ARBA" id="ARBA00022840"/>
    </source>
</evidence>
<evidence type="ECO:0000256" key="11">
    <source>
        <dbReference type="ARBA" id="ARBA00023012"/>
    </source>
</evidence>
<dbReference type="SUPFAM" id="SSF58104">
    <property type="entry name" value="Methyl-accepting chemotaxis protein (MCP) signaling domain"/>
    <property type="match status" value="1"/>
</dbReference>
<evidence type="ECO:0000256" key="12">
    <source>
        <dbReference type="ARBA" id="ARBA00023136"/>
    </source>
</evidence>
<dbReference type="PROSITE" id="PS50885">
    <property type="entry name" value="HAMP"/>
    <property type="match status" value="1"/>
</dbReference>
<feature type="domain" description="Methyl-accepting transducer" evidence="17">
    <location>
        <begin position="499"/>
        <end position="735"/>
    </location>
</feature>
<evidence type="ECO:0000256" key="5">
    <source>
        <dbReference type="ARBA" id="ARBA00022679"/>
    </source>
</evidence>
<keyword evidence="12 16" id="KW-0472">Membrane</keyword>
<dbReference type="Gene3D" id="3.30.450.20">
    <property type="entry name" value="PAS domain"/>
    <property type="match status" value="3"/>
</dbReference>
<dbReference type="CDD" id="cd12914">
    <property type="entry name" value="PDC1_DGC_like"/>
    <property type="match status" value="1"/>
</dbReference>
<evidence type="ECO:0000256" key="4">
    <source>
        <dbReference type="ARBA" id="ARBA00022553"/>
    </source>
</evidence>
<evidence type="ECO:0000313" key="20">
    <source>
        <dbReference type="EMBL" id="MBG3878601.1"/>
    </source>
</evidence>
<keyword evidence="11" id="KW-0902">Two-component regulatory system</keyword>
<evidence type="ECO:0000256" key="6">
    <source>
        <dbReference type="ARBA" id="ARBA00022692"/>
    </source>
</evidence>
<accession>A0ABS0J886</accession>
<keyword evidence="2" id="KW-1003">Cell membrane</keyword>
<dbReference type="Gene3D" id="6.10.340.10">
    <property type="match status" value="1"/>
</dbReference>
<dbReference type="PANTHER" id="PTHR32089:SF112">
    <property type="entry name" value="LYSOZYME-LIKE PROTEIN-RELATED"/>
    <property type="match status" value="1"/>
</dbReference>
<keyword evidence="4" id="KW-0597">Phosphoprotein</keyword>
<keyword evidence="8" id="KW-0418">Kinase</keyword>
<keyword evidence="21" id="KW-1185">Reference proteome</keyword>
<dbReference type="InterPro" id="IPR004089">
    <property type="entry name" value="MCPsignal_dom"/>
</dbReference>
<dbReference type="RefSeq" id="WP_196610475.1">
    <property type="nucleotide sequence ID" value="NZ_VRYY01000650.1"/>
</dbReference>
<dbReference type="InterPro" id="IPR003660">
    <property type="entry name" value="HAMP_dom"/>
</dbReference>
<dbReference type="PROSITE" id="PS50113">
    <property type="entry name" value="PAC"/>
    <property type="match status" value="1"/>
</dbReference>
<keyword evidence="3" id="KW-0145">Chemotaxis</keyword>
<keyword evidence="6 16" id="KW-0812">Transmembrane</keyword>
<evidence type="ECO:0000256" key="8">
    <source>
        <dbReference type="ARBA" id="ARBA00022777"/>
    </source>
</evidence>
<organism evidence="20 21">
    <name type="scientific">Nitratidesulfovibrio oxamicus</name>
    <dbReference type="NCBI Taxonomy" id="32016"/>
    <lineage>
        <taxon>Bacteria</taxon>
        <taxon>Pseudomonadati</taxon>
        <taxon>Thermodesulfobacteriota</taxon>
        <taxon>Desulfovibrionia</taxon>
        <taxon>Desulfovibrionales</taxon>
        <taxon>Desulfovibrionaceae</taxon>
        <taxon>Nitratidesulfovibrio</taxon>
    </lineage>
</organism>